<protein>
    <submittedName>
        <fullName evidence="1">Uncharacterized protein</fullName>
    </submittedName>
</protein>
<accession>A0A6N1MI48</accession>
<evidence type="ECO:0000313" key="1">
    <source>
        <dbReference type="EMBL" id="QKU21859.1"/>
    </source>
</evidence>
<reference evidence="1 2" key="1">
    <citation type="submission" date="2019-11" db="EMBL/GenBank/DDBJ databases">
        <title>FDA dAtabase for Regulatory Grade micrObial Sequences (FDA-ARGOS): Supporting development and validation of Infectious Disease Dx tests.</title>
        <authorList>
            <person name="Patel R."/>
            <person name="Rucinski S."/>
            <person name="Tallon L."/>
            <person name="Sadzewicz L."/>
            <person name="Vavikolanu K."/>
            <person name="Mehta A."/>
            <person name="Aluvathingal J."/>
            <person name="Nadendla S."/>
            <person name="Nandy P."/>
            <person name="Geyer C."/>
            <person name="Yan Y."/>
            <person name="Sichtig H."/>
        </authorList>
    </citation>
    <scope>NUCLEOTIDE SEQUENCE [LARGE SCALE GENOMIC DNA]</scope>
    <source>
        <strain evidence="1 2">FDAARGOS_557</strain>
    </source>
</reference>
<organism evidence="1 2">
    <name type="scientific">Acinetobacter lwoffii</name>
    <dbReference type="NCBI Taxonomy" id="28090"/>
    <lineage>
        <taxon>Bacteria</taxon>
        <taxon>Pseudomonadati</taxon>
        <taxon>Pseudomonadota</taxon>
        <taxon>Gammaproteobacteria</taxon>
        <taxon>Moraxellales</taxon>
        <taxon>Moraxellaceae</taxon>
        <taxon>Acinetobacter</taxon>
    </lineage>
</organism>
<proteinExistence type="predicted"/>
<sequence>MKLDQLVELAERESSKLKDTVSIIGAFRDVKTHYDTVYKDLKDQLSSKLDNEIKQLSELKKEFIYSSEGQHKRVIQVGSSKIFLKFDFGYGAKSKFGVQTKLNVERSDTNSVFFIELSPSEDFKAEPIDLDYPLNSKIERYGQQSNKELSTSDLTQIENYIQYLKLNIEYIENLKLEDCMYYLIQNSNAFHRPIFDSFSFQEVLEKALSLAPNLK</sequence>
<dbReference type="RefSeq" id="WP_174894506.1">
    <property type="nucleotide sequence ID" value="NZ_CP054803.1"/>
</dbReference>
<dbReference type="AlphaFoldDB" id="A0A6N1MI48"/>
<evidence type="ECO:0000313" key="2">
    <source>
        <dbReference type="Proteomes" id="UP000509126"/>
    </source>
</evidence>
<gene>
    <name evidence="1" type="ORF">FOB19_10885</name>
</gene>
<dbReference type="Proteomes" id="UP000509126">
    <property type="component" value="Chromosome"/>
</dbReference>
<name>A0A6N1MI48_ACILW</name>
<dbReference type="EMBL" id="CP054803">
    <property type="protein sequence ID" value="QKU21859.1"/>
    <property type="molecule type" value="Genomic_DNA"/>
</dbReference>